<gene>
    <name evidence="1" type="ORF">LCGC14_2641960</name>
</gene>
<accession>A0A0F9CPH4</accession>
<evidence type="ECO:0000313" key="1">
    <source>
        <dbReference type="EMBL" id="KKK98521.1"/>
    </source>
</evidence>
<name>A0A0F9CPH4_9ZZZZ</name>
<sequence>ACSDEIKCSLDDRQTMFDSLDTIDAYVDCVEEVRDIIRWVKTDMAYKAPEQLVERVGLWQAKLESAQAALDKHQI</sequence>
<comment type="caution">
    <text evidence="1">The sequence shown here is derived from an EMBL/GenBank/DDBJ whole genome shotgun (WGS) entry which is preliminary data.</text>
</comment>
<organism evidence="1">
    <name type="scientific">marine sediment metagenome</name>
    <dbReference type="NCBI Taxonomy" id="412755"/>
    <lineage>
        <taxon>unclassified sequences</taxon>
        <taxon>metagenomes</taxon>
        <taxon>ecological metagenomes</taxon>
    </lineage>
</organism>
<proteinExistence type="predicted"/>
<reference evidence="1" key="1">
    <citation type="journal article" date="2015" name="Nature">
        <title>Complex archaea that bridge the gap between prokaryotes and eukaryotes.</title>
        <authorList>
            <person name="Spang A."/>
            <person name="Saw J.H."/>
            <person name="Jorgensen S.L."/>
            <person name="Zaremba-Niedzwiedzka K."/>
            <person name="Martijn J."/>
            <person name="Lind A.E."/>
            <person name="van Eijk R."/>
            <person name="Schleper C."/>
            <person name="Guy L."/>
            <person name="Ettema T.J."/>
        </authorList>
    </citation>
    <scope>NUCLEOTIDE SEQUENCE</scope>
</reference>
<feature type="non-terminal residue" evidence="1">
    <location>
        <position position="1"/>
    </location>
</feature>
<protein>
    <submittedName>
        <fullName evidence="1">Uncharacterized protein</fullName>
    </submittedName>
</protein>
<dbReference type="EMBL" id="LAZR01045582">
    <property type="protein sequence ID" value="KKK98521.1"/>
    <property type="molecule type" value="Genomic_DNA"/>
</dbReference>
<dbReference type="AlphaFoldDB" id="A0A0F9CPH4"/>